<feature type="binding site" evidence="5">
    <location>
        <position position="334"/>
    </location>
    <ligand>
        <name>Ca(2+)</name>
        <dbReference type="ChEBI" id="CHEBI:29108"/>
    </ligand>
</feature>
<dbReference type="EMBL" id="CP000555">
    <property type="protein sequence ID" value="ABM94781.1"/>
    <property type="molecule type" value="Genomic_DNA"/>
</dbReference>
<organism evidence="6 7">
    <name type="scientific">Methylibium petroleiphilum (strain ATCC BAA-1232 / LMG 22953 / PM1)</name>
    <dbReference type="NCBI Taxonomy" id="420662"/>
    <lineage>
        <taxon>Bacteria</taxon>
        <taxon>Pseudomonadati</taxon>
        <taxon>Pseudomonadota</taxon>
        <taxon>Betaproteobacteria</taxon>
        <taxon>Burkholderiales</taxon>
        <taxon>Sphaerotilaceae</taxon>
        <taxon>Methylibium</taxon>
    </lineage>
</organism>
<keyword evidence="5" id="KW-0106">Calcium</keyword>
<sequence length="813" mass="89360">MKWMRRCLAALLLAGVGVIAALLVYRQLALPIAEGRLRVEGLRAGLQIERDAQGVPTIRATSIDDAWFGLGFVHAQDRLWQLETHRRIGAGRLAEAFGPRAVESDRFLRALGVRRAAQDQWEQAGPGVRAMLNAYAAGINAYLRGHLRARPPEFLLLGLQPEAWSPVDSLAWSTMMAWDLGGNWSTELLRMRLALTMPVGRIQQLLPPYPGEKPLATADYAALYRRLELGDGQLLQRAAVTDASGLPWQIESGVEGVGSNNWAVAGTRSVTGSPLLANDPHLKLSAPTLWYVARLEAPGLKVAGASVPGLPLIVLGQNERVAWGYTNTAPDVQDLYIERIDTGDPERYETPDGWAHFESVPETIRVKGAADVSFIARRTRHGPVLSDALPALQGLTGAGGPVPRYALALRWTALELDASDTLAAGLAFNLAGSVDEFLAASAQYMAPMQNMVVADAQHIGFVSAGRVPLRRPDNDLRGLVPAPGWDARYDWAGWLAPTATPRDRDPARGWIASANQRIHGPQYPHFISSEWAPPYRQQRIERLLAARPLHSLDSLASIQADLLSTATQRLLPFLRQAHSVHPLAPAAQHALEGFEGTMAAERAAPLIFMAWVRQLTWGLFADDLGEALFMEQMARRSFREALEGVLDRNDTSWCDDLGSPAVETCAEQVDAAFTRALDELQTAQGDDVSQWRWGQAHQARLEHRPFSSVPWLARWFELRSPVGGDAFTVNASRVSLRPDAGSGELYLGDHGAGLRALYDLGARKRSRFIHSSGQSGIVFSADYRNLNERWSRVEYLPLWGDGRPGRILELEPR</sequence>
<dbReference type="MEROPS" id="S45.003"/>
<dbReference type="Proteomes" id="UP000000366">
    <property type="component" value="Chromosome"/>
</dbReference>
<feature type="active site" description="Nucleophile" evidence="4">
    <location>
        <position position="259"/>
    </location>
</feature>
<dbReference type="PANTHER" id="PTHR34218:SF4">
    <property type="entry name" value="ACYL-HOMOSERINE LACTONE ACYLASE QUIP"/>
    <property type="match status" value="1"/>
</dbReference>
<dbReference type="InterPro" id="IPR043147">
    <property type="entry name" value="Penicillin_amidase_A-knob"/>
</dbReference>
<evidence type="ECO:0000313" key="7">
    <source>
        <dbReference type="Proteomes" id="UP000000366"/>
    </source>
</evidence>
<dbReference type="SUPFAM" id="SSF56235">
    <property type="entry name" value="N-terminal nucleophile aminohydrolases (Ntn hydrolases)"/>
    <property type="match status" value="1"/>
</dbReference>
<dbReference type="Gene3D" id="2.30.120.10">
    <property type="match status" value="1"/>
</dbReference>
<dbReference type="eggNOG" id="COG2366">
    <property type="taxonomic scope" value="Bacteria"/>
</dbReference>
<dbReference type="Gene3D" id="1.10.439.10">
    <property type="entry name" value="Penicillin Amidohydrolase, domain 1"/>
    <property type="match status" value="1"/>
</dbReference>
<protein>
    <submittedName>
        <fullName evidence="6">Penicillin amidase</fullName>
        <ecNumber evidence="6">3.5.1.11</ecNumber>
    </submittedName>
</protein>
<dbReference type="InterPro" id="IPR029055">
    <property type="entry name" value="Ntn_hydrolases_N"/>
</dbReference>
<dbReference type="KEGG" id="mpt:Mpe_A1822"/>
<proteinExistence type="inferred from homology"/>
<dbReference type="GO" id="GO:0008953">
    <property type="term" value="F:penicillin amidase activity"/>
    <property type="evidence" value="ECO:0007669"/>
    <property type="project" value="UniProtKB-EC"/>
</dbReference>
<accession>A2SGU2</accession>
<dbReference type="GO" id="GO:0046872">
    <property type="term" value="F:metal ion binding"/>
    <property type="evidence" value="ECO:0007669"/>
    <property type="project" value="UniProtKB-KW"/>
</dbReference>
<comment type="similarity">
    <text evidence="1">Belongs to the peptidase S45 family.</text>
</comment>
<reference evidence="6 7" key="1">
    <citation type="journal article" date="2007" name="J. Bacteriol.">
        <title>Whole-genome analysis of the methyl tert-butyl ether-degrading beta-proteobacterium Methylibium petroleiphilum PM1.</title>
        <authorList>
            <person name="Kane S.R."/>
            <person name="Chakicherla A.Y."/>
            <person name="Chain P.S.G."/>
            <person name="Schmidt R."/>
            <person name="Shin M.W."/>
            <person name="Legler T.C."/>
            <person name="Scow K.M."/>
            <person name="Larimer F.W."/>
            <person name="Lucas S.M."/>
            <person name="Richardson P.M."/>
            <person name="Hristova K.R."/>
        </authorList>
    </citation>
    <scope>NUCLEOTIDE SEQUENCE [LARGE SCALE GENOMIC DNA]</scope>
    <source>
        <strain evidence="7">ATCC BAA-1232 / LMG 22953 / PM1</strain>
    </source>
</reference>
<evidence type="ECO:0000256" key="3">
    <source>
        <dbReference type="ARBA" id="ARBA00023145"/>
    </source>
</evidence>
<dbReference type="CDD" id="cd03747">
    <property type="entry name" value="Ntn_PGA_like"/>
    <property type="match status" value="1"/>
</dbReference>
<dbReference type="RefSeq" id="WP_011829418.1">
    <property type="nucleotide sequence ID" value="NC_008825.1"/>
</dbReference>
<dbReference type="InterPro" id="IPR002692">
    <property type="entry name" value="S45"/>
</dbReference>
<feature type="binding site" evidence="5">
    <location>
        <position position="331"/>
    </location>
    <ligand>
        <name>Ca(2+)</name>
        <dbReference type="ChEBI" id="CHEBI:29108"/>
    </ligand>
</feature>
<dbReference type="InterPro" id="IPR023343">
    <property type="entry name" value="Penicillin_amidase_dom1"/>
</dbReference>
<evidence type="ECO:0000256" key="2">
    <source>
        <dbReference type="ARBA" id="ARBA00022801"/>
    </source>
</evidence>
<gene>
    <name evidence="6" type="ordered locus">Mpe_A1822</name>
</gene>
<evidence type="ECO:0000256" key="4">
    <source>
        <dbReference type="PIRSR" id="PIRSR001227-1"/>
    </source>
</evidence>
<dbReference type="Pfam" id="PF01804">
    <property type="entry name" value="Penicil_amidase"/>
    <property type="match status" value="1"/>
</dbReference>
<comment type="cofactor">
    <cofactor evidence="5">
        <name>Ca(2+)</name>
        <dbReference type="ChEBI" id="CHEBI:29108"/>
    </cofactor>
    <text evidence="5">Binds 1 Ca(2+) ion per dimer.</text>
</comment>
<dbReference type="Gene3D" id="3.60.20.10">
    <property type="entry name" value="Glutamine Phosphoribosylpyrophosphate, subunit 1, domain 1"/>
    <property type="match status" value="1"/>
</dbReference>
<evidence type="ECO:0000256" key="1">
    <source>
        <dbReference type="ARBA" id="ARBA00006586"/>
    </source>
</evidence>
<dbReference type="PANTHER" id="PTHR34218">
    <property type="entry name" value="PEPTIDASE S45 PENICILLIN AMIDASE"/>
    <property type="match status" value="1"/>
</dbReference>
<dbReference type="HOGENOM" id="CLU_011790_0_1_4"/>
<name>A2SGU2_METPP</name>
<dbReference type="STRING" id="420662.Mpe_A1822"/>
<dbReference type="Gene3D" id="1.10.1400.10">
    <property type="match status" value="1"/>
</dbReference>
<evidence type="ECO:0000256" key="5">
    <source>
        <dbReference type="PIRSR" id="PIRSR001227-2"/>
    </source>
</evidence>
<keyword evidence="5" id="KW-0479">Metal-binding</keyword>
<evidence type="ECO:0000313" key="6">
    <source>
        <dbReference type="EMBL" id="ABM94781.1"/>
    </source>
</evidence>
<dbReference type="EC" id="3.5.1.11" evidence="6"/>
<dbReference type="PIRSF" id="PIRSF001227">
    <property type="entry name" value="Pen_acylase"/>
    <property type="match status" value="1"/>
</dbReference>
<keyword evidence="3" id="KW-0865">Zymogen</keyword>
<keyword evidence="7" id="KW-1185">Reference proteome</keyword>
<dbReference type="GO" id="GO:0017000">
    <property type="term" value="P:antibiotic biosynthetic process"/>
    <property type="evidence" value="ECO:0007669"/>
    <property type="project" value="InterPro"/>
</dbReference>
<dbReference type="InterPro" id="IPR043146">
    <property type="entry name" value="Penicillin_amidase_N_B-knob"/>
</dbReference>
<keyword evidence="2 6" id="KW-0378">Hydrolase</keyword>
<dbReference type="InterPro" id="IPR014395">
    <property type="entry name" value="Pen/GL7ACA/AHL_acylase"/>
</dbReference>
<feature type="binding site" evidence="5">
    <location>
        <position position="187"/>
    </location>
    <ligand>
        <name>Ca(2+)</name>
        <dbReference type="ChEBI" id="CHEBI:29108"/>
    </ligand>
</feature>
<dbReference type="AlphaFoldDB" id="A2SGU2"/>